<organism evidence="1">
    <name type="scientific">Arundo donax</name>
    <name type="common">Giant reed</name>
    <name type="synonym">Donax arundinaceus</name>
    <dbReference type="NCBI Taxonomy" id="35708"/>
    <lineage>
        <taxon>Eukaryota</taxon>
        <taxon>Viridiplantae</taxon>
        <taxon>Streptophyta</taxon>
        <taxon>Embryophyta</taxon>
        <taxon>Tracheophyta</taxon>
        <taxon>Spermatophyta</taxon>
        <taxon>Magnoliopsida</taxon>
        <taxon>Liliopsida</taxon>
        <taxon>Poales</taxon>
        <taxon>Poaceae</taxon>
        <taxon>PACMAD clade</taxon>
        <taxon>Arundinoideae</taxon>
        <taxon>Arundineae</taxon>
        <taxon>Arundo</taxon>
    </lineage>
</organism>
<reference evidence="1" key="2">
    <citation type="journal article" date="2015" name="Data Brief">
        <title>Shoot transcriptome of the giant reed, Arundo donax.</title>
        <authorList>
            <person name="Barrero R.A."/>
            <person name="Guerrero F.D."/>
            <person name="Moolhuijzen P."/>
            <person name="Goolsby J.A."/>
            <person name="Tidwell J."/>
            <person name="Bellgard S.E."/>
            <person name="Bellgard M.I."/>
        </authorList>
    </citation>
    <scope>NUCLEOTIDE SEQUENCE</scope>
    <source>
        <tissue evidence="1">Shoot tissue taken approximately 20 cm above the soil surface</tissue>
    </source>
</reference>
<accession>A0A0A9HNG0</accession>
<reference evidence="1" key="1">
    <citation type="submission" date="2014-09" db="EMBL/GenBank/DDBJ databases">
        <authorList>
            <person name="Magalhaes I.L.F."/>
            <person name="Oliveira U."/>
            <person name="Santos F.R."/>
            <person name="Vidigal T.H.D.A."/>
            <person name="Brescovit A.D."/>
            <person name="Santos A.J."/>
        </authorList>
    </citation>
    <scope>NUCLEOTIDE SEQUENCE</scope>
    <source>
        <tissue evidence="1">Shoot tissue taken approximately 20 cm above the soil surface</tissue>
    </source>
</reference>
<dbReference type="EMBL" id="GBRH01161465">
    <property type="protein sequence ID" value="JAE36431.1"/>
    <property type="molecule type" value="Transcribed_RNA"/>
</dbReference>
<evidence type="ECO:0000313" key="1">
    <source>
        <dbReference type="EMBL" id="JAE36431.1"/>
    </source>
</evidence>
<protein>
    <submittedName>
        <fullName evidence="1">Uncharacterized protein</fullName>
    </submittedName>
</protein>
<proteinExistence type="predicted"/>
<name>A0A0A9HNG0_ARUDO</name>
<sequence length="14" mass="1805">MRKPDFWFFQFAKG</sequence>